<feature type="compositionally biased region" description="Basic and acidic residues" evidence="1">
    <location>
        <begin position="149"/>
        <end position="168"/>
    </location>
</feature>
<dbReference type="AlphaFoldDB" id="A0A6J4I745"/>
<accession>A0A6J4I745</accession>
<evidence type="ECO:0000313" key="2">
    <source>
        <dbReference type="EMBL" id="CAA9242067.1"/>
    </source>
</evidence>
<sequence length="224" mass="24055">ADGGAECVAARRGIRVARRRRRRPRPDHRPAERRHGPRLAGRRGSGRLGAARARGGRRPARPGAALGGVGAARPGGRVRPGPGRRAHRWPARRDRRVRAEPGAGPACGCLDRRAPAGRCRPAGDRPRFHRRPGGPADTGRAVRGAQLRRRADRDPARSLRARDGDRAGAQHRRAGRGRSLGRDGHRLVLTGRAAGDGRRPGHGRRSRADPPPPGAPGGRRSAYL</sequence>
<feature type="compositionally biased region" description="Low complexity" evidence="1">
    <location>
        <begin position="71"/>
        <end position="81"/>
    </location>
</feature>
<feature type="compositionally biased region" description="Basic residues" evidence="1">
    <location>
        <begin position="35"/>
        <end position="45"/>
    </location>
</feature>
<name>A0A6J4I745_9ACTN</name>
<protein>
    <submittedName>
        <fullName evidence="2">Uncharacterized protein</fullName>
    </submittedName>
</protein>
<gene>
    <name evidence="2" type="ORF">AVDCRST_MAG57-1536</name>
</gene>
<dbReference type="EMBL" id="CADCTI010000142">
    <property type="protein sequence ID" value="CAA9242067.1"/>
    <property type="molecule type" value="Genomic_DNA"/>
</dbReference>
<feature type="non-terminal residue" evidence="2">
    <location>
        <position position="1"/>
    </location>
</feature>
<reference evidence="2" key="1">
    <citation type="submission" date="2020-02" db="EMBL/GenBank/DDBJ databases">
        <authorList>
            <person name="Meier V. D."/>
        </authorList>
    </citation>
    <scope>NUCLEOTIDE SEQUENCE</scope>
    <source>
        <strain evidence="2">AVDCRST_MAG57</strain>
    </source>
</reference>
<organism evidence="2">
    <name type="scientific">uncultured Blastococcus sp</name>
    <dbReference type="NCBI Taxonomy" id="217144"/>
    <lineage>
        <taxon>Bacteria</taxon>
        <taxon>Bacillati</taxon>
        <taxon>Actinomycetota</taxon>
        <taxon>Actinomycetes</taxon>
        <taxon>Geodermatophilales</taxon>
        <taxon>Geodermatophilaceae</taxon>
        <taxon>Blastococcus</taxon>
        <taxon>environmental samples</taxon>
    </lineage>
</organism>
<feature type="compositionally biased region" description="Basic residues" evidence="1">
    <location>
        <begin position="12"/>
        <end position="26"/>
    </location>
</feature>
<feature type="non-terminal residue" evidence="2">
    <location>
        <position position="224"/>
    </location>
</feature>
<feature type="region of interest" description="Disordered" evidence="1">
    <location>
        <begin position="1"/>
        <end position="224"/>
    </location>
</feature>
<evidence type="ECO:0000256" key="1">
    <source>
        <dbReference type="SAM" id="MobiDB-lite"/>
    </source>
</evidence>
<proteinExistence type="predicted"/>
<feature type="compositionally biased region" description="Basic residues" evidence="1">
    <location>
        <begin position="82"/>
        <end position="96"/>
    </location>
</feature>